<keyword evidence="3" id="KW-1185">Reference proteome</keyword>
<proteinExistence type="predicted"/>
<organism evidence="2 3">
    <name type="scientific">Anas platyrhynchos</name>
    <name type="common">Mallard</name>
    <name type="synonym">Anas boschas</name>
    <dbReference type="NCBI Taxonomy" id="8839"/>
    <lineage>
        <taxon>Eukaryota</taxon>
        <taxon>Metazoa</taxon>
        <taxon>Chordata</taxon>
        <taxon>Craniata</taxon>
        <taxon>Vertebrata</taxon>
        <taxon>Euteleostomi</taxon>
        <taxon>Archelosauria</taxon>
        <taxon>Archosauria</taxon>
        <taxon>Dinosauria</taxon>
        <taxon>Saurischia</taxon>
        <taxon>Theropoda</taxon>
        <taxon>Coelurosauria</taxon>
        <taxon>Aves</taxon>
        <taxon>Neognathae</taxon>
        <taxon>Galloanserae</taxon>
        <taxon>Anseriformes</taxon>
        <taxon>Anatidae</taxon>
        <taxon>Anatinae</taxon>
        <taxon>Anas</taxon>
    </lineage>
</organism>
<sequence>MGIHARDLLQGLAGERRPEQVQTARGKRQQLQMAALGIRYICLHPHGSCCSIWQTGNWNFRTQPVGTGGLGPGLNTLSARLEHFNPSNYFPVRKLLILLGRAQKGSTVGRVHSSPTPFALANEQRQKAHGNAYISGSSAVTISIGFLHAPSIKLELTSALCMPKAEVHAGTPQKAGPGPVTDQHHHQYEQQSVAQPRVAPGKARRGGYFSTFLQPQEQEPECRAPSTARFISLL</sequence>
<dbReference type="EMBL" id="KB742911">
    <property type="protein sequence ID" value="EOB02935.1"/>
    <property type="molecule type" value="Genomic_DNA"/>
</dbReference>
<evidence type="ECO:0000313" key="3">
    <source>
        <dbReference type="Proteomes" id="UP000296049"/>
    </source>
</evidence>
<evidence type="ECO:0000313" key="2">
    <source>
        <dbReference type="EMBL" id="EOB02935.1"/>
    </source>
</evidence>
<gene>
    <name evidence="2" type="ORF">Anapl_11801</name>
</gene>
<name>R0LML2_ANAPL</name>
<reference evidence="3" key="1">
    <citation type="journal article" date="2013" name="Nat. Genet.">
        <title>The duck genome and transcriptome provide insight into an avian influenza virus reservoir species.</title>
        <authorList>
            <person name="Huang Y."/>
            <person name="Li Y."/>
            <person name="Burt D.W."/>
            <person name="Chen H."/>
            <person name="Zhang Y."/>
            <person name="Qian W."/>
            <person name="Kim H."/>
            <person name="Gan S."/>
            <person name="Zhao Y."/>
            <person name="Li J."/>
            <person name="Yi K."/>
            <person name="Feng H."/>
            <person name="Zhu P."/>
            <person name="Li B."/>
            <person name="Liu Q."/>
            <person name="Fairley S."/>
            <person name="Magor K.E."/>
            <person name="Du Z."/>
            <person name="Hu X."/>
            <person name="Goodman L."/>
            <person name="Tafer H."/>
            <person name="Vignal A."/>
            <person name="Lee T."/>
            <person name="Kim K.W."/>
            <person name="Sheng Z."/>
            <person name="An Y."/>
            <person name="Searle S."/>
            <person name="Herrero J."/>
            <person name="Groenen M.A."/>
            <person name="Crooijmans R.P."/>
            <person name="Faraut T."/>
            <person name="Cai Q."/>
            <person name="Webster R.G."/>
            <person name="Aldridge J.R."/>
            <person name="Warren W.C."/>
            <person name="Bartschat S."/>
            <person name="Kehr S."/>
            <person name="Marz M."/>
            <person name="Stadler P.F."/>
            <person name="Smith J."/>
            <person name="Kraus R.H."/>
            <person name="Zhao Y."/>
            <person name="Ren L."/>
            <person name="Fei J."/>
            <person name="Morisson M."/>
            <person name="Kaiser P."/>
            <person name="Griffin D.K."/>
            <person name="Rao M."/>
            <person name="Pitel F."/>
            <person name="Wang J."/>
            <person name="Li N."/>
        </authorList>
    </citation>
    <scope>NUCLEOTIDE SEQUENCE [LARGE SCALE GENOMIC DNA]</scope>
</reference>
<evidence type="ECO:0000256" key="1">
    <source>
        <dbReference type="SAM" id="MobiDB-lite"/>
    </source>
</evidence>
<feature type="region of interest" description="Disordered" evidence="1">
    <location>
        <begin position="168"/>
        <end position="205"/>
    </location>
</feature>
<protein>
    <submittedName>
        <fullName evidence="2">Uncharacterized protein</fullName>
    </submittedName>
</protein>
<accession>R0LML2</accession>
<dbReference type="Proteomes" id="UP000296049">
    <property type="component" value="Unassembled WGS sequence"/>
</dbReference>
<dbReference type="AlphaFoldDB" id="R0LML2"/>